<name>A0ABS0Z7L1_9GAMM</name>
<keyword evidence="2" id="KW-1185">Reference proteome</keyword>
<organism evidence="1 2">
    <name type="scientific">Marinomonas ostreistagni</name>
    <dbReference type="NCBI Taxonomy" id="359209"/>
    <lineage>
        <taxon>Bacteria</taxon>
        <taxon>Pseudomonadati</taxon>
        <taxon>Pseudomonadota</taxon>
        <taxon>Gammaproteobacteria</taxon>
        <taxon>Oceanospirillales</taxon>
        <taxon>Oceanospirillaceae</taxon>
        <taxon>Marinomonas</taxon>
    </lineage>
</organism>
<evidence type="ECO:0000313" key="2">
    <source>
        <dbReference type="Proteomes" id="UP000598488"/>
    </source>
</evidence>
<accession>A0ABS0Z7L1</accession>
<comment type="caution">
    <text evidence="1">The sequence shown here is derived from an EMBL/GenBank/DDBJ whole genome shotgun (WGS) entry which is preliminary data.</text>
</comment>
<dbReference type="EMBL" id="JAEMUH010000002">
    <property type="protein sequence ID" value="MBJ7549423.1"/>
    <property type="molecule type" value="Genomic_DNA"/>
</dbReference>
<sequence length="100" mass="11553">MQKWEELIASGQQTSPEFLFDAQELLSRFIRCYPNLVPLMHRDLLYFIGGECLHYLGDEELSFYQEVDEQLYEAEQAGDTIDIGQIIEANSSMTQGENLQ</sequence>
<reference evidence="1 2" key="1">
    <citation type="submission" date="2020-12" db="EMBL/GenBank/DDBJ databases">
        <title>Comparative genome analysis of fungal antagonists Marinomonas ostreistagni 398 and M. spartinae 468.</title>
        <authorList>
            <person name="Fields J.L."/>
            <person name="Mavrodi O.V."/>
            <person name="Biber P.D."/>
            <person name="Indest K.J."/>
            <person name="Mavrodi D.V."/>
        </authorList>
    </citation>
    <scope>NUCLEOTIDE SEQUENCE [LARGE SCALE GENOMIC DNA]</scope>
    <source>
        <strain evidence="1 2">USM7</strain>
    </source>
</reference>
<protein>
    <submittedName>
        <fullName evidence="1">Uncharacterized protein</fullName>
    </submittedName>
</protein>
<gene>
    <name evidence="1" type="ORF">JHD44_01915</name>
</gene>
<dbReference type="InterPro" id="IPR048156">
    <property type="entry name" value="PA2817-like"/>
</dbReference>
<proteinExistence type="predicted"/>
<dbReference type="NCBIfam" id="NF041512">
    <property type="entry name" value="PA2817_fam"/>
    <property type="match status" value="1"/>
</dbReference>
<dbReference type="Proteomes" id="UP000598488">
    <property type="component" value="Unassembled WGS sequence"/>
</dbReference>
<evidence type="ECO:0000313" key="1">
    <source>
        <dbReference type="EMBL" id="MBJ7549423.1"/>
    </source>
</evidence>